<feature type="transmembrane region" description="Helical" evidence="7">
    <location>
        <begin position="393"/>
        <end position="414"/>
    </location>
</feature>
<keyword evidence="2" id="KW-0813">Transport</keyword>
<evidence type="ECO:0000313" key="9">
    <source>
        <dbReference type="Proteomes" id="UP001596263"/>
    </source>
</evidence>
<keyword evidence="3" id="KW-1003">Cell membrane</keyword>
<dbReference type="RefSeq" id="WP_380853216.1">
    <property type="nucleotide sequence ID" value="NZ_JBHSKM010000008.1"/>
</dbReference>
<comment type="subcellular location">
    <subcellularLocation>
        <location evidence="1">Cell membrane</location>
        <topology evidence="1">Multi-pass membrane protein</topology>
    </subcellularLocation>
</comment>
<protein>
    <submittedName>
        <fullName evidence="8">MFS transporter</fullName>
    </submittedName>
</protein>
<evidence type="ECO:0000313" key="8">
    <source>
        <dbReference type="EMBL" id="MFC5215359.1"/>
    </source>
</evidence>
<feature type="transmembrane region" description="Helical" evidence="7">
    <location>
        <begin position="234"/>
        <end position="257"/>
    </location>
</feature>
<name>A0ABW0CHP9_STRCD</name>
<evidence type="ECO:0000256" key="3">
    <source>
        <dbReference type="ARBA" id="ARBA00022475"/>
    </source>
</evidence>
<feature type="transmembrane region" description="Helical" evidence="7">
    <location>
        <begin position="153"/>
        <end position="171"/>
    </location>
</feature>
<dbReference type="SUPFAM" id="SSF103473">
    <property type="entry name" value="MFS general substrate transporter"/>
    <property type="match status" value="1"/>
</dbReference>
<evidence type="ECO:0000256" key="2">
    <source>
        <dbReference type="ARBA" id="ARBA00022448"/>
    </source>
</evidence>
<evidence type="ECO:0000256" key="4">
    <source>
        <dbReference type="ARBA" id="ARBA00022692"/>
    </source>
</evidence>
<evidence type="ECO:0000256" key="5">
    <source>
        <dbReference type="ARBA" id="ARBA00022989"/>
    </source>
</evidence>
<feature type="transmembrane region" description="Helical" evidence="7">
    <location>
        <begin position="86"/>
        <end position="107"/>
    </location>
</feature>
<feature type="transmembrane region" description="Helical" evidence="7">
    <location>
        <begin position="25"/>
        <end position="47"/>
    </location>
</feature>
<accession>A0ABW0CHP9</accession>
<proteinExistence type="predicted"/>
<gene>
    <name evidence="8" type="ORF">ACFPQ9_16070</name>
</gene>
<feature type="transmembrane region" description="Helical" evidence="7">
    <location>
        <begin position="312"/>
        <end position="336"/>
    </location>
</feature>
<dbReference type="InterPro" id="IPR050171">
    <property type="entry name" value="MFS_Transporters"/>
</dbReference>
<evidence type="ECO:0000256" key="6">
    <source>
        <dbReference type="ARBA" id="ARBA00023136"/>
    </source>
</evidence>
<feature type="transmembrane region" description="Helical" evidence="7">
    <location>
        <begin position="177"/>
        <end position="198"/>
    </location>
</feature>
<evidence type="ECO:0000256" key="1">
    <source>
        <dbReference type="ARBA" id="ARBA00004651"/>
    </source>
</evidence>
<evidence type="ECO:0000256" key="7">
    <source>
        <dbReference type="SAM" id="Phobius"/>
    </source>
</evidence>
<keyword evidence="9" id="KW-1185">Reference proteome</keyword>
<feature type="transmembrane region" description="Helical" evidence="7">
    <location>
        <begin position="53"/>
        <end position="74"/>
    </location>
</feature>
<dbReference type="InterPro" id="IPR011701">
    <property type="entry name" value="MFS"/>
</dbReference>
<dbReference type="PANTHER" id="PTHR23517">
    <property type="entry name" value="RESISTANCE PROTEIN MDTM, PUTATIVE-RELATED-RELATED"/>
    <property type="match status" value="1"/>
</dbReference>
<dbReference type="InterPro" id="IPR036259">
    <property type="entry name" value="MFS_trans_sf"/>
</dbReference>
<feature type="transmembrane region" description="Helical" evidence="7">
    <location>
        <begin position="277"/>
        <end position="300"/>
    </location>
</feature>
<keyword evidence="6 7" id="KW-0472">Membrane</keyword>
<dbReference type="PANTHER" id="PTHR23517:SF3">
    <property type="entry name" value="INTEGRAL MEMBRANE TRANSPORT PROTEIN"/>
    <property type="match status" value="1"/>
</dbReference>
<sequence>MTEPRAKGDAPVSAWRAHPLIRVRLAVAFVSRFLTFMLTPLMAILLATSYGAATAGLLLLAVVVATIACTFVGGHLSDARGRRPTLLLAEGGVVVAYAGLFLANSPWWDSPETSFACFLLQSCMSGLGFPAADAVMTDIATPGTRAALYTINYWLMNLAFASGAAVGGFFYGAHFDALLLLGLVLSAATWVTTLAVLTETRPEPADGKPPAGRGWRDALTGYARAAADRVFLRLVLAAILITSVEQQLTYYLGIHLATHFRPQTLLHLGSWEARLDGVGMLGLLRTLNTVLVVVLALVVGRLLRQVPETVRMYVGIGLFIAGFMGMAVTGSAWVLIAMSFTYTIGELMHVPVRQALMADLVHPDHRSKYMALYGLRTRAAGLTASLSVIVGSVVPPAGMALLFGVLGTCAALLLRTPVRVRQERRDAQDAAAVASAVPSRPSR</sequence>
<dbReference type="Pfam" id="PF07690">
    <property type="entry name" value="MFS_1"/>
    <property type="match status" value="1"/>
</dbReference>
<feature type="transmembrane region" description="Helical" evidence="7">
    <location>
        <begin position="113"/>
        <end position="132"/>
    </location>
</feature>
<reference evidence="9" key="1">
    <citation type="journal article" date="2019" name="Int. J. Syst. Evol. Microbiol.">
        <title>The Global Catalogue of Microorganisms (GCM) 10K type strain sequencing project: providing services to taxonomists for standard genome sequencing and annotation.</title>
        <authorList>
            <consortium name="The Broad Institute Genomics Platform"/>
            <consortium name="The Broad Institute Genome Sequencing Center for Infectious Disease"/>
            <person name="Wu L."/>
            <person name="Ma J."/>
        </authorList>
    </citation>
    <scope>NUCLEOTIDE SEQUENCE [LARGE SCALE GENOMIC DNA]</scope>
    <source>
        <strain evidence="9">KCTC 42586</strain>
    </source>
</reference>
<dbReference type="EMBL" id="JBHSKM010000008">
    <property type="protein sequence ID" value="MFC5215359.1"/>
    <property type="molecule type" value="Genomic_DNA"/>
</dbReference>
<dbReference type="Proteomes" id="UP001596263">
    <property type="component" value="Unassembled WGS sequence"/>
</dbReference>
<dbReference type="Gene3D" id="1.20.1250.20">
    <property type="entry name" value="MFS general substrate transporter like domains"/>
    <property type="match status" value="1"/>
</dbReference>
<comment type="caution">
    <text evidence="8">The sequence shown here is derived from an EMBL/GenBank/DDBJ whole genome shotgun (WGS) entry which is preliminary data.</text>
</comment>
<keyword evidence="4 7" id="KW-0812">Transmembrane</keyword>
<organism evidence="8 9">
    <name type="scientific">Streptomyces coerulescens</name>
    <dbReference type="NCBI Taxonomy" id="29304"/>
    <lineage>
        <taxon>Bacteria</taxon>
        <taxon>Bacillati</taxon>
        <taxon>Actinomycetota</taxon>
        <taxon>Actinomycetes</taxon>
        <taxon>Kitasatosporales</taxon>
        <taxon>Streptomycetaceae</taxon>
        <taxon>Streptomyces</taxon>
    </lineage>
</organism>
<keyword evidence="5 7" id="KW-1133">Transmembrane helix</keyword>